<gene>
    <name evidence="1" type="ORF">H9Y05_11505</name>
</gene>
<sequence length="70" mass="8143">MDLTTEEILINKTFLIINAIMFITLEEQKETATPQEIYDYLLEKNIMEISLNDIVSILETINKHGNKRST</sequence>
<comment type="caution">
    <text evidence="1">The sequence shown here is derived from an EMBL/GenBank/DDBJ whole genome shotgun (WGS) entry which is preliminary data.</text>
</comment>
<keyword evidence="2" id="KW-1185">Reference proteome</keyword>
<protein>
    <submittedName>
        <fullName evidence="1">Uncharacterized protein</fullName>
    </submittedName>
</protein>
<dbReference type="RefSeq" id="WP_216714367.1">
    <property type="nucleotide sequence ID" value="NZ_JACVEL010000007.1"/>
</dbReference>
<organism evidence="1 2">
    <name type="scientific">Taishania pollutisoli</name>
    <dbReference type="NCBI Taxonomy" id="2766479"/>
    <lineage>
        <taxon>Bacteria</taxon>
        <taxon>Pseudomonadati</taxon>
        <taxon>Bacteroidota</taxon>
        <taxon>Flavobacteriia</taxon>
        <taxon>Flavobacteriales</taxon>
        <taxon>Crocinitomicaceae</taxon>
        <taxon>Taishania</taxon>
    </lineage>
</organism>
<name>A0A8J6PLR7_9FLAO</name>
<reference evidence="1" key="1">
    <citation type="submission" date="2020-09" db="EMBL/GenBank/DDBJ databases">
        <title>Taishania pollutisoli gen. nov., sp. nov., Isolated from Tetrabromobisphenol A-Contaminated Soil.</title>
        <authorList>
            <person name="Chen Q."/>
        </authorList>
    </citation>
    <scope>NUCLEOTIDE SEQUENCE</scope>
    <source>
        <strain evidence="1">CZZ-1</strain>
    </source>
</reference>
<accession>A0A8J6PLR7</accession>
<dbReference type="AlphaFoldDB" id="A0A8J6PLR7"/>
<dbReference type="EMBL" id="JACVEL010000007">
    <property type="protein sequence ID" value="MBC9813095.1"/>
    <property type="molecule type" value="Genomic_DNA"/>
</dbReference>
<evidence type="ECO:0000313" key="2">
    <source>
        <dbReference type="Proteomes" id="UP000652681"/>
    </source>
</evidence>
<evidence type="ECO:0000313" key="1">
    <source>
        <dbReference type="EMBL" id="MBC9813095.1"/>
    </source>
</evidence>
<proteinExistence type="predicted"/>
<dbReference type="Proteomes" id="UP000652681">
    <property type="component" value="Unassembled WGS sequence"/>
</dbReference>